<name>A0A8I0LDE0_XANCI</name>
<evidence type="ECO:0000313" key="1">
    <source>
        <dbReference type="EMBL" id="MBD4339943.1"/>
    </source>
</evidence>
<evidence type="ECO:0000313" key="2">
    <source>
        <dbReference type="Proteomes" id="UP000653002"/>
    </source>
</evidence>
<feature type="non-terminal residue" evidence="1">
    <location>
        <position position="24"/>
    </location>
</feature>
<reference evidence="1" key="1">
    <citation type="submission" date="2020-01" db="EMBL/GenBank/DDBJ databases">
        <authorList>
            <person name="Richard D."/>
        </authorList>
    </citation>
    <scope>NUCLEOTIDE SEQUENCE</scope>
    <source>
        <strain evidence="1">JP541</strain>
    </source>
</reference>
<proteinExistence type="predicted"/>
<dbReference type="EMBL" id="JAABFR010002493">
    <property type="protein sequence ID" value="MBD4339943.1"/>
    <property type="molecule type" value="Genomic_DNA"/>
</dbReference>
<protein>
    <submittedName>
        <fullName evidence="1">YihA family ribosome biogenesis GTP-binding protein</fullName>
    </submittedName>
</protein>
<comment type="caution">
    <text evidence="1">The sequence shown here is derived from an EMBL/GenBank/DDBJ whole genome shotgun (WGS) entry which is preliminary data.</text>
</comment>
<accession>A0A8I0LDE0</accession>
<organism evidence="1 2">
    <name type="scientific">Xanthomonas citri pv. citri</name>
    <dbReference type="NCBI Taxonomy" id="611301"/>
    <lineage>
        <taxon>Bacteria</taxon>
        <taxon>Pseudomonadati</taxon>
        <taxon>Pseudomonadota</taxon>
        <taxon>Gammaproteobacteria</taxon>
        <taxon>Lysobacterales</taxon>
        <taxon>Lysobacteraceae</taxon>
        <taxon>Xanthomonas</taxon>
    </lineage>
</organism>
<dbReference type="AlphaFoldDB" id="A0A8I0LDE0"/>
<gene>
    <name evidence="1" type="ORF">GUH15_28630</name>
</gene>
<sequence length="24" mass="2789">MKVNPNNIELIISAVKEEQYPETE</sequence>
<dbReference type="Proteomes" id="UP000653002">
    <property type="component" value="Unassembled WGS sequence"/>
</dbReference>